<proteinExistence type="predicted"/>
<organism evidence="6 7">
    <name type="scientific">Chitinophaga chungangae</name>
    <dbReference type="NCBI Taxonomy" id="2821488"/>
    <lineage>
        <taxon>Bacteria</taxon>
        <taxon>Pseudomonadati</taxon>
        <taxon>Bacteroidota</taxon>
        <taxon>Chitinophagia</taxon>
        <taxon>Chitinophagales</taxon>
        <taxon>Chitinophagaceae</taxon>
        <taxon>Chitinophaga</taxon>
    </lineage>
</organism>
<feature type="domain" description="Cytochrome c" evidence="5">
    <location>
        <begin position="34"/>
        <end position="107"/>
    </location>
</feature>
<evidence type="ECO:0000259" key="5">
    <source>
        <dbReference type="PROSITE" id="PS51007"/>
    </source>
</evidence>
<evidence type="ECO:0000256" key="1">
    <source>
        <dbReference type="ARBA" id="ARBA00022617"/>
    </source>
</evidence>
<sequence length="113" mass="12579">MKQMMIVAGMALCIACGSARRMPEGDMQGARENASLENGRHQYMKYCQKCHPMGEEGLGPALNNKPTPGFVEKFQVRHGLGAMPAFKKDVISKKDLGDLIKYLHTRKKAKRLS</sequence>
<dbReference type="InterPro" id="IPR036909">
    <property type="entry name" value="Cyt_c-like_dom_sf"/>
</dbReference>
<evidence type="ECO:0000313" key="6">
    <source>
        <dbReference type="EMBL" id="MBO9154035.1"/>
    </source>
</evidence>
<reference evidence="7" key="1">
    <citation type="submission" date="2021-03" db="EMBL/GenBank/DDBJ databases">
        <title>Assistant Professor.</title>
        <authorList>
            <person name="Huq M.A."/>
        </authorList>
    </citation>
    <scope>NUCLEOTIDE SEQUENCE [LARGE SCALE GENOMIC DNA]</scope>
    <source>
        <strain evidence="7">MAH-28</strain>
    </source>
</reference>
<evidence type="ECO:0000256" key="3">
    <source>
        <dbReference type="ARBA" id="ARBA00023004"/>
    </source>
</evidence>
<comment type="caution">
    <text evidence="6">The sequence shown here is derived from an EMBL/GenBank/DDBJ whole genome shotgun (WGS) entry which is preliminary data.</text>
</comment>
<dbReference type="InterPro" id="IPR009056">
    <property type="entry name" value="Cyt_c-like_dom"/>
</dbReference>
<dbReference type="EMBL" id="JAGHKP010000003">
    <property type="protein sequence ID" value="MBO9154035.1"/>
    <property type="molecule type" value="Genomic_DNA"/>
</dbReference>
<keyword evidence="7" id="KW-1185">Reference proteome</keyword>
<dbReference type="Pfam" id="PF13442">
    <property type="entry name" value="Cytochrome_CBB3"/>
    <property type="match status" value="1"/>
</dbReference>
<evidence type="ECO:0000256" key="4">
    <source>
        <dbReference type="PROSITE-ProRule" id="PRU00433"/>
    </source>
</evidence>
<gene>
    <name evidence="6" type="ORF">J7I43_17540</name>
</gene>
<dbReference type="SUPFAM" id="SSF46626">
    <property type="entry name" value="Cytochrome c"/>
    <property type="match status" value="1"/>
</dbReference>
<keyword evidence="2 4" id="KW-0479">Metal-binding</keyword>
<protein>
    <submittedName>
        <fullName evidence="6">Cytochrome c</fullName>
    </submittedName>
</protein>
<name>A0ABS3YH64_9BACT</name>
<dbReference type="PROSITE" id="PS51007">
    <property type="entry name" value="CYTC"/>
    <property type="match status" value="1"/>
</dbReference>
<dbReference type="Gene3D" id="1.10.760.10">
    <property type="entry name" value="Cytochrome c-like domain"/>
    <property type="match status" value="1"/>
</dbReference>
<keyword evidence="3 4" id="KW-0408">Iron</keyword>
<evidence type="ECO:0000313" key="7">
    <source>
        <dbReference type="Proteomes" id="UP000679126"/>
    </source>
</evidence>
<dbReference type="Proteomes" id="UP000679126">
    <property type="component" value="Unassembled WGS sequence"/>
</dbReference>
<keyword evidence="1 4" id="KW-0349">Heme</keyword>
<evidence type="ECO:0000256" key="2">
    <source>
        <dbReference type="ARBA" id="ARBA00022723"/>
    </source>
</evidence>
<accession>A0ABS3YH64</accession>
<dbReference type="RefSeq" id="WP_209147155.1">
    <property type="nucleotide sequence ID" value="NZ_JAGHKP010000003.1"/>
</dbReference>